<feature type="compositionally biased region" description="Polar residues" evidence="1">
    <location>
        <begin position="1"/>
        <end position="16"/>
    </location>
</feature>
<sequence>MTGGQKRSASGSPTRTQSKDQPEPPPKKLKNNTPPAKKTTPGVEKATHSLYRVVLEKTIEHEKTVTVSEYVGNKVGYTSLEYANCICMDHVLNNPILFRHGKYNKEINFSLKQRRLIIIHKLGLEDPVEYLDHIDEKGFVTKRRIYVAMRGKVPKTQLGYDTTEATSDKWFNTTTLKPLTPSEILEINAEVTAIKVQIGRELRYKARLLMLDELAKLHNVYDKAFSHA</sequence>
<dbReference type="Proteomes" id="UP000275078">
    <property type="component" value="Unassembled WGS sequence"/>
</dbReference>
<dbReference type="AlphaFoldDB" id="A0A3N4HV70"/>
<accession>A0A3N4HV70</accession>
<evidence type="ECO:0000256" key="1">
    <source>
        <dbReference type="SAM" id="MobiDB-lite"/>
    </source>
</evidence>
<reference evidence="2 3" key="1">
    <citation type="journal article" date="2018" name="Nat. Ecol. Evol.">
        <title>Pezizomycetes genomes reveal the molecular basis of ectomycorrhizal truffle lifestyle.</title>
        <authorList>
            <person name="Murat C."/>
            <person name="Payen T."/>
            <person name="Noel B."/>
            <person name="Kuo A."/>
            <person name="Morin E."/>
            <person name="Chen J."/>
            <person name="Kohler A."/>
            <person name="Krizsan K."/>
            <person name="Balestrini R."/>
            <person name="Da Silva C."/>
            <person name="Montanini B."/>
            <person name="Hainaut M."/>
            <person name="Levati E."/>
            <person name="Barry K.W."/>
            <person name="Belfiori B."/>
            <person name="Cichocki N."/>
            <person name="Clum A."/>
            <person name="Dockter R.B."/>
            <person name="Fauchery L."/>
            <person name="Guy J."/>
            <person name="Iotti M."/>
            <person name="Le Tacon F."/>
            <person name="Lindquist E.A."/>
            <person name="Lipzen A."/>
            <person name="Malagnac F."/>
            <person name="Mello A."/>
            <person name="Molinier V."/>
            <person name="Miyauchi S."/>
            <person name="Poulain J."/>
            <person name="Riccioni C."/>
            <person name="Rubini A."/>
            <person name="Sitrit Y."/>
            <person name="Splivallo R."/>
            <person name="Traeger S."/>
            <person name="Wang M."/>
            <person name="Zifcakova L."/>
            <person name="Wipf D."/>
            <person name="Zambonelli A."/>
            <person name="Paolocci F."/>
            <person name="Nowrousian M."/>
            <person name="Ottonello S."/>
            <person name="Baldrian P."/>
            <person name="Spatafora J.W."/>
            <person name="Henrissat B."/>
            <person name="Nagy L.G."/>
            <person name="Aury J.M."/>
            <person name="Wincker P."/>
            <person name="Grigoriev I.V."/>
            <person name="Bonfante P."/>
            <person name="Martin F.M."/>
        </authorList>
    </citation>
    <scope>NUCLEOTIDE SEQUENCE [LARGE SCALE GENOMIC DNA]</scope>
    <source>
        <strain evidence="2 3">RN42</strain>
    </source>
</reference>
<gene>
    <name evidence="2" type="ORF">BJ508DRAFT_330635</name>
</gene>
<evidence type="ECO:0000313" key="2">
    <source>
        <dbReference type="EMBL" id="RPA76966.1"/>
    </source>
</evidence>
<organism evidence="2 3">
    <name type="scientific">Ascobolus immersus RN42</name>
    <dbReference type="NCBI Taxonomy" id="1160509"/>
    <lineage>
        <taxon>Eukaryota</taxon>
        <taxon>Fungi</taxon>
        <taxon>Dikarya</taxon>
        <taxon>Ascomycota</taxon>
        <taxon>Pezizomycotina</taxon>
        <taxon>Pezizomycetes</taxon>
        <taxon>Pezizales</taxon>
        <taxon>Ascobolaceae</taxon>
        <taxon>Ascobolus</taxon>
    </lineage>
</organism>
<evidence type="ECO:0000313" key="3">
    <source>
        <dbReference type="Proteomes" id="UP000275078"/>
    </source>
</evidence>
<protein>
    <submittedName>
        <fullName evidence="2">Uncharacterized protein</fullName>
    </submittedName>
</protein>
<feature type="compositionally biased region" description="Low complexity" evidence="1">
    <location>
        <begin position="31"/>
        <end position="41"/>
    </location>
</feature>
<feature type="region of interest" description="Disordered" evidence="1">
    <location>
        <begin position="1"/>
        <end position="43"/>
    </location>
</feature>
<dbReference type="EMBL" id="ML119734">
    <property type="protein sequence ID" value="RPA76966.1"/>
    <property type="molecule type" value="Genomic_DNA"/>
</dbReference>
<keyword evidence="3" id="KW-1185">Reference proteome</keyword>
<proteinExistence type="predicted"/>
<name>A0A3N4HV70_ASCIM</name>
<feature type="compositionally biased region" description="Basic and acidic residues" evidence="1">
    <location>
        <begin position="17"/>
        <end position="26"/>
    </location>
</feature>
<feature type="non-terminal residue" evidence="2">
    <location>
        <position position="228"/>
    </location>
</feature>